<organism evidence="2 3">
    <name type="scientific">Prosthecobacter fluviatilis</name>
    <dbReference type="NCBI Taxonomy" id="445931"/>
    <lineage>
        <taxon>Bacteria</taxon>
        <taxon>Pseudomonadati</taxon>
        <taxon>Verrucomicrobiota</taxon>
        <taxon>Verrucomicrobiia</taxon>
        <taxon>Verrucomicrobiales</taxon>
        <taxon>Verrucomicrobiaceae</taxon>
        <taxon>Prosthecobacter</taxon>
    </lineage>
</organism>
<name>A0ABW0KU71_9BACT</name>
<dbReference type="EMBL" id="JBHSMQ010000006">
    <property type="protein sequence ID" value="MFC5456462.1"/>
    <property type="molecule type" value="Genomic_DNA"/>
</dbReference>
<reference evidence="3" key="1">
    <citation type="journal article" date="2019" name="Int. J. Syst. Evol. Microbiol.">
        <title>The Global Catalogue of Microorganisms (GCM) 10K type strain sequencing project: providing services to taxonomists for standard genome sequencing and annotation.</title>
        <authorList>
            <consortium name="The Broad Institute Genomics Platform"/>
            <consortium name="The Broad Institute Genome Sequencing Center for Infectious Disease"/>
            <person name="Wu L."/>
            <person name="Ma J."/>
        </authorList>
    </citation>
    <scope>NUCLEOTIDE SEQUENCE [LARGE SCALE GENOMIC DNA]</scope>
    <source>
        <strain evidence="3">CGMCC 4.1469</strain>
    </source>
</reference>
<keyword evidence="1" id="KW-0472">Membrane</keyword>
<feature type="transmembrane region" description="Helical" evidence="1">
    <location>
        <begin position="115"/>
        <end position="134"/>
    </location>
</feature>
<dbReference type="Proteomes" id="UP001596052">
    <property type="component" value="Unassembled WGS sequence"/>
</dbReference>
<evidence type="ECO:0008006" key="4">
    <source>
        <dbReference type="Google" id="ProtNLM"/>
    </source>
</evidence>
<keyword evidence="3" id="KW-1185">Reference proteome</keyword>
<proteinExistence type="predicted"/>
<feature type="transmembrane region" description="Helical" evidence="1">
    <location>
        <begin position="44"/>
        <end position="63"/>
    </location>
</feature>
<feature type="transmembrane region" description="Helical" evidence="1">
    <location>
        <begin position="83"/>
        <end position="103"/>
    </location>
</feature>
<comment type="caution">
    <text evidence="2">The sequence shown here is derived from an EMBL/GenBank/DDBJ whole genome shotgun (WGS) entry which is preliminary data.</text>
</comment>
<keyword evidence="1" id="KW-1133">Transmembrane helix</keyword>
<keyword evidence="1" id="KW-0812">Transmembrane</keyword>
<evidence type="ECO:0000313" key="3">
    <source>
        <dbReference type="Proteomes" id="UP001596052"/>
    </source>
</evidence>
<gene>
    <name evidence="2" type="ORF">ACFQDI_16480</name>
</gene>
<evidence type="ECO:0000256" key="1">
    <source>
        <dbReference type="SAM" id="Phobius"/>
    </source>
</evidence>
<feature type="transmembrane region" description="Helical" evidence="1">
    <location>
        <begin position="7"/>
        <end position="32"/>
    </location>
</feature>
<protein>
    <recommendedName>
        <fullName evidence="4">Transmembrane protein</fullName>
    </recommendedName>
</protein>
<dbReference type="RefSeq" id="WP_377168721.1">
    <property type="nucleotide sequence ID" value="NZ_JBHSMQ010000006.1"/>
</dbReference>
<evidence type="ECO:0000313" key="2">
    <source>
        <dbReference type="EMBL" id="MFC5456462.1"/>
    </source>
</evidence>
<accession>A0ABW0KU71</accession>
<sequence>MKKANPIVLIIWGALCSSLCLYAVMLSSMTFAPSKSAPGAMGQVIALIAGSATVLSFLLRRLLLGGFTSGALNPDDPEQRGRFIAGHVVVFALSEGIGVLGLVNGLLSNGQGGSWLPYLGLSLALMLLHIPLPFRFKPAA</sequence>